<dbReference type="Proteomes" id="UP000314294">
    <property type="component" value="Unassembled WGS sequence"/>
</dbReference>
<feature type="compositionally biased region" description="Basic and acidic residues" evidence="1">
    <location>
        <begin position="51"/>
        <end position="60"/>
    </location>
</feature>
<accession>A0A4Z2FC79</accession>
<evidence type="ECO:0000313" key="2">
    <source>
        <dbReference type="EMBL" id="TNN38787.1"/>
    </source>
</evidence>
<dbReference type="AlphaFoldDB" id="A0A4Z2FC79"/>
<feature type="region of interest" description="Disordered" evidence="1">
    <location>
        <begin position="25"/>
        <end position="44"/>
    </location>
</feature>
<keyword evidence="3" id="KW-1185">Reference proteome</keyword>
<proteinExistence type="predicted"/>
<feature type="compositionally biased region" description="Low complexity" evidence="1">
    <location>
        <begin position="25"/>
        <end position="38"/>
    </location>
</feature>
<evidence type="ECO:0000256" key="1">
    <source>
        <dbReference type="SAM" id="MobiDB-lite"/>
    </source>
</evidence>
<reference evidence="2 3" key="1">
    <citation type="submission" date="2019-03" db="EMBL/GenBank/DDBJ databases">
        <title>First draft genome of Liparis tanakae, snailfish: a comprehensive survey of snailfish specific genes.</title>
        <authorList>
            <person name="Kim W."/>
            <person name="Song I."/>
            <person name="Jeong J.-H."/>
            <person name="Kim D."/>
            <person name="Kim S."/>
            <person name="Ryu S."/>
            <person name="Song J.Y."/>
            <person name="Lee S.K."/>
        </authorList>
    </citation>
    <scope>NUCLEOTIDE SEQUENCE [LARGE SCALE GENOMIC DNA]</scope>
    <source>
        <tissue evidence="2">Muscle</tissue>
    </source>
</reference>
<dbReference type="EMBL" id="SRLO01001338">
    <property type="protein sequence ID" value="TNN38787.1"/>
    <property type="molecule type" value="Genomic_DNA"/>
</dbReference>
<comment type="caution">
    <text evidence="2">The sequence shown here is derived from an EMBL/GenBank/DDBJ whole genome shotgun (WGS) entry which is preliminary data.</text>
</comment>
<name>A0A4Z2FC79_9TELE</name>
<sequence>MSFALNFKPPSQLLQSAGFSFSVSSSSASASAASSPAESSDRLRGVWMKLQRERPERSTDYEPDAEQVSYPRAVTVKTGGGATGEPPRQTR</sequence>
<protein>
    <submittedName>
        <fullName evidence="2">Uncharacterized protein</fullName>
    </submittedName>
</protein>
<gene>
    <name evidence="2" type="ORF">EYF80_051044</name>
</gene>
<feature type="region of interest" description="Disordered" evidence="1">
    <location>
        <begin position="51"/>
        <end position="91"/>
    </location>
</feature>
<evidence type="ECO:0000313" key="3">
    <source>
        <dbReference type="Proteomes" id="UP000314294"/>
    </source>
</evidence>
<organism evidence="2 3">
    <name type="scientific">Liparis tanakae</name>
    <name type="common">Tanaka's snailfish</name>
    <dbReference type="NCBI Taxonomy" id="230148"/>
    <lineage>
        <taxon>Eukaryota</taxon>
        <taxon>Metazoa</taxon>
        <taxon>Chordata</taxon>
        <taxon>Craniata</taxon>
        <taxon>Vertebrata</taxon>
        <taxon>Euteleostomi</taxon>
        <taxon>Actinopterygii</taxon>
        <taxon>Neopterygii</taxon>
        <taxon>Teleostei</taxon>
        <taxon>Neoteleostei</taxon>
        <taxon>Acanthomorphata</taxon>
        <taxon>Eupercaria</taxon>
        <taxon>Perciformes</taxon>
        <taxon>Cottioidei</taxon>
        <taxon>Cottales</taxon>
        <taxon>Liparidae</taxon>
        <taxon>Liparis</taxon>
    </lineage>
</organism>